<comment type="similarity">
    <text evidence="1">Belongs to the carbon-nitrogen hydrolase superfamily. NIT1/NIT2 family.</text>
</comment>
<gene>
    <name evidence="4" type="ORF">VISI1226_19524</name>
</gene>
<dbReference type="InterPro" id="IPR036526">
    <property type="entry name" value="C-N_Hydrolase_sf"/>
</dbReference>
<dbReference type="EMBL" id="AEVT01000016">
    <property type="protein sequence ID" value="EGA71806.1"/>
    <property type="molecule type" value="Genomic_DNA"/>
</dbReference>
<dbReference type="AlphaFoldDB" id="E8M2H9"/>
<dbReference type="GO" id="GO:0016811">
    <property type="term" value="F:hydrolase activity, acting on carbon-nitrogen (but not peptide) bonds, in linear amides"/>
    <property type="evidence" value="ECO:0007669"/>
    <property type="project" value="InterPro"/>
</dbReference>
<dbReference type="eggNOG" id="COG0388">
    <property type="taxonomic scope" value="Bacteria"/>
</dbReference>
<evidence type="ECO:0000256" key="2">
    <source>
        <dbReference type="ARBA" id="ARBA00022801"/>
    </source>
</evidence>
<evidence type="ECO:0000313" key="5">
    <source>
        <dbReference type="Proteomes" id="UP000006228"/>
    </source>
</evidence>
<evidence type="ECO:0000313" key="4">
    <source>
        <dbReference type="EMBL" id="EGA71806.1"/>
    </source>
</evidence>
<dbReference type="GeneID" id="95567872"/>
<keyword evidence="2" id="KW-0378">Hydrolase</keyword>
<name>E8M2H9_PHOS4</name>
<feature type="domain" description="CN hydrolase" evidence="3">
    <location>
        <begin position="2"/>
        <end position="248"/>
    </location>
</feature>
<evidence type="ECO:0000256" key="1">
    <source>
        <dbReference type="ARBA" id="ARBA00010613"/>
    </source>
</evidence>
<dbReference type="SUPFAM" id="SSF56317">
    <property type="entry name" value="Carbon-nitrogen hydrolase"/>
    <property type="match status" value="1"/>
</dbReference>
<dbReference type="InterPro" id="IPR003010">
    <property type="entry name" value="C-N_Hydrolase"/>
</dbReference>
<dbReference type="Proteomes" id="UP000006228">
    <property type="component" value="Unassembled WGS sequence"/>
</dbReference>
<dbReference type="InterPro" id="IPR045254">
    <property type="entry name" value="Nit1/2_C-N_Hydrolase"/>
</dbReference>
<dbReference type="InterPro" id="IPR001110">
    <property type="entry name" value="UPF0012_CS"/>
</dbReference>
<proteinExistence type="inferred from homology"/>
<dbReference type="PANTHER" id="PTHR23088">
    <property type="entry name" value="NITRILASE-RELATED"/>
    <property type="match status" value="1"/>
</dbReference>
<dbReference type="PROSITE" id="PS01227">
    <property type="entry name" value="UPF0012"/>
    <property type="match status" value="1"/>
</dbReference>
<dbReference type="CDD" id="cd07572">
    <property type="entry name" value="nit"/>
    <property type="match status" value="1"/>
</dbReference>
<dbReference type="Pfam" id="PF00795">
    <property type="entry name" value="CN_hydrolase"/>
    <property type="match status" value="1"/>
</dbReference>
<accession>E8M2H9</accession>
<protein>
    <recommendedName>
        <fullName evidence="3">CN hydrolase domain-containing protein</fullName>
    </recommendedName>
</protein>
<dbReference type="RefSeq" id="WP_008073739.1">
    <property type="nucleotide sequence ID" value="NZ_AEVT01000016.1"/>
</dbReference>
<comment type="caution">
    <text evidence="4">The sequence shown here is derived from an EMBL/GenBank/DDBJ whole genome shotgun (WGS) entry which is preliminary data.</text>
</comment>
<dbReference type="PROSITE" id="PS50263">
    <property type="entry name" value="CN_HYDROLASE"/>
    <property type="match status" value="1"/>
</dbReference>
<organism evidence="4 5">
    <name type="scientific">Vibrio sinaloensis DSM 21326</name>
    <dbReference type="NCBI Taxonomy" id="945550"/>
    <lineage>
        <taxon>Bacteria</taxon>
        <taxon>Pseudomonadati</taxon>
        <taxon>Pseudomonadota</taxon>
        <taxon>Gammaproteobacteria</taxon>
        <taxon>Vibrionales</taxon>
        <taxon>Vibrionaceae</taxon>
        <taxon>Vibrio</taxon>
        <taxon>Vibrio oreintalis group</taxon>
    </lineage>
</organism>
<dbReference type="PANTHER" id="PTHR23088:SF27">
    <property type="entry name" value="DEAMINATED GLUTATHIONE AMIDASE"/>
    <property type="match status" value="1"/>
</dbReference>
<evidence type="ECO:0000259" key="3">
    <source>
        <dbReference type="PROSITE" id="PS50263"/>
    </source>
</evidence>
<dbReference type="OrthoDB" id="9811121at2"/>
<dbReference type="Gene3D" id="3.60.110.10">
    <property type="entry name" value="Carbon-nitrogen hydrolase"/>
    <property type="match status" value="1"/>
</dbReference>
<reference evidence="4 5" key="1">
    <citation type="journal article" date="2012" name="Int. J. Syst. Evol. Microbiol.">
        <title>Vibrio caribbeanicus sp. nov., isolated from the marine sponge Scleritoderma cyanea.</title>
        <authorList>
            <person name="Hoffmann M."/>
            <person name="Monday S.R."/>
            <person name="Allard M.W."/>
            <person name="Strain E.A."/>
            <person name="Whittaker P."/>
            <person name="Naum M."/>
            <person name="McCarthy P.J."/>
            <person name="Lopez J.V."/>
            <person name="Fischer M."/>
            <person name="Brown E.W."/>
        </authorList>
    </citation>
    <scope>NUCLEOTIDE SEQUENCE [LARGE SCALE GENOMIC DNA]</scope>
    <source>
        <strain evidence="5">DSMZ 21326</strain>
    </source>
</reference>
<sequence>MERVGLIQMTSGADVSENIAYISKQVIALADAGAELIVAPENCVVFGSRTDYHQAAEQIGQGEIQHQLAQLAKQCQVWLVVGSMPIRRSSGVTTTCLVFNPQGECVAEYDKLHMFDVDVADGHSRYRESETFTPGSQIVSLKTPIGHLGLTICYDVRFPQLYNELAQRGADLILVPAAFTAVTGEAHWQALLRARAIESQSWVLAVNQCNIHPCGRETWGHSMVISPWGEVIASLNNQPQNLVVDIDLNQVQELRAAMPVLKHTRFDNHLKCKSEV</sequence>